<keyword evidence="3" id="KW-1185">Reference proteome</keyword>
<evidence type="ECO:0000313" key="2">
    <source>
        <dbReference type="EMBL" id="CCD37293.1"/>
    </source>
</evidence>
<proteinExistence type="predicted"/>
<evidence type="ECO:0000256" key="1">
    <source>
        <dbReference type="SAM" id="Phobius"/>
    </source>
</evidence>
<feature type="transmembrane region" description="Helical" evidence="1">
    <location>
        <begin position="85"/>
        <end position="103"/>
    </location>
</feature>
<dbReference type="HOGENOM" id="CLU_1615951_0_0_4"/>
<feature type="transmembrane region" description="Helical" evidence="1">
    <location>
        <begin position="115"/>
        <end position="136"/>
    </location>
</feature>
<comment type="caution">
    <text evidence="2">The sequence shown here is derived from an EMBL/GenBank/DDBJ whole genome shotgun (WGS) entry which is preliminary data.</text>
</comment>
<keyword evidence="1" id="KW-0812">Transmembrane</keyword>
<organism evidence="2 3">
    <name type="scientific">Candidatus Paraburkholderia kirkii UZHbot1</name>
    <dbReference type="NCBI Taxonomy" id="1055526"/>
    <lineage>
        <taxon>Bacteria</taxon>
        <taxon>Pseudomonadati</taxon>
        <taxon>Pseudomonadota</taxon>
        <taxon>Betaproteobacteria</taxon>
        <taxon>Burkholderiales</taxon>
        <taxon>Burkholderiaceae</taxon>
        <taxon>Paraburkholderia</taxon>
    </lineage>
</organism>
<evidence type="ECO:0000313" key="3">
    <source>
        <dbReference type="Proteomes" id="UP000003511"/>
    </source>
</evidence>
<feature type="transmembrane region" description="Helical" evidence="1">
    <location>
        <begin position="12"/>
        <end position="31"/>
    </location>
</feature>
<dbReference type="EMBL" id="CAFE01000089">
    <property type="protein sequence ID" value="CCD37293.1"/>
    <property type="molecule type" value="Genomic_DNA"/>
</dbReference>
<dbReference type="Proteomes" id="UP000003511">
    <property type="component" value="Unassembled WGS sequence"/>
</dbReference>
<reference evidence="2 3" key="1">
    <citation type="submission" date="2011-09" db="EMBL/GenBank/DDBJ databases">
        <authorList>
            <person name="Carlier A."/>
        </authorList>
    </citation>
    <scope>NUCLEOTIDE SEQUENCE [LARGE SCALE GENOMIC DNA]</scope>
    <source>
        <strain evidence="2 3">UZHbot1</strain>
    </source>
</reference>
<feature type="transmembrane region" description="Helical" evidence="1">
    <location>
        <begin position="47"/>
        <end position="65"/>
    </location>
</feature>
<dbReference type="BioCyc" id="CBUR1055526:G10QW-773-MONOMER"/>
<reference evidence="2 3" key="2">
    <citation type="submission" date="2011-10" db="EMBL/GenBank/DDBJ databases">
        <title>Draft genome sequence of Candidatus Burkholderia kirkii.</title>
        <authorList>
            <person name="Carlier A.L."/>
            <person name="Eberl L."/>
        </authorList>
    </citation>
    <scope>NUCLEOTIDE SEQUENCE [LARGE SCALE GENOMIC DNA]</scope>
    <source>
        <strain evidence="2 3">UZHbot1</strain>
    </source>
</reference>
<keyword evidence="1" id="KW-0472">Membrane</keyword>
<dbReference type="AlphaFoldDB" id="U3UAM5"/>
<sequence>MPDRSIGLEMQFYAVFPLLMLLIVRYGALAASRSRPACAHRDGRHSLHLFSAESIRFVALALPAVRILRRVLGIPFGKVMGDLAYSFYLIHLLVLLPVAGFLTKFERYVNAPRSVRFAVVAVIVGTITFALSWLLYRTVEKPGIALGKRLLKRRIVMNRTEAAI</sequence>
<protein>
    <submittedName>
        <fullName evidence="2">WGS project CAFE00000000 data, contig bkir_c174</fullName>
    </submittedName>
</protein>
<gene>
    <name evidence="2" type="ORF">BKIR_c174_1274</name>
</gene>
<name>U3UAM5_9BURK</name>
<accession>U3UAM5</accession>
<keyword evidence="1" id="KW-1133">Transmembrane helix</keyword>